<dbReference type="PANTHER" id="PTHR20858">
    <property type="entry name" value="PHOSPHOMETHYLPYRIMIDINE KINASE"/>
    <property type="match status" value="1"/>
</dbReference>
<evidence type="ECO:0000313" key="5">
    <source>
        <dbReference type="Proteomes" id="UP001595548"/>
    </source>
</evidence>
<dbReference type="GO" id="GO:0008972">
    <property type="term" value="F:phosphomethylpyrimidine kinase activity"/>
    <property type="evidence" value="ECO:0007669"/>
    <property type="project" value="UniProtKB-EC"/>
</dbReference>
<dbReference type="SUPFAM" id="SSF53613">
    <property type="entry name" value="Ribokinase-like"/>
    <property type="match status" value="1"/>
</dbReference>
<accession>A0ABV7HQA0</accession>
<evidence type="ECO:0000256" key="1">
    <source>
        <dbReference type="ARBA" id="ARBA00004948"/>
    </source>
</evidence>
<dbReference type="Gene3D" id="3.40.1190.20">
    <property type="match status" value="1"/>
</dbReference>
<name>A0ABV7HQA0_9GAMM</name>
<gene>
    <name evidence="4" type="primary">thiD</name>
    <name evidence="4" type="ORF">ACFOEB_12000</name>
</gene>
<organism evidence="4 5">
    <name type="scientific">Gilvimarinus japonicus</name>
    <dbReference type="NCBI Taxonomy" id="1796469"/>
    <lineage>
        <taxon>Bacteria</taxon>
        <taxon>Pseudomonadati</taxon>
        <taxon>Pseudomonadota</taxon>
        <taxon>Gammaproteobacteria</taxon>
        <taxon>Cellvibrionales</taxon>
        <taxon>Cellvibrionaceae</taxon>
        <taxon>Gilvimarinus</taxon>
    </lineage>
</organism>
<dbReference type="InterPro" id="IPR013749">
    <property type="entry name" value="PM/HMP-P_kinase-1"/>
</dbReference>
<dbReference type="PANTHER" id="PTHR20858:SF17">
    <property type="entry name" value="HYDROXYMETHYLPYRIMIDINE_PHOSPHOMETHYLPYRIMIDINE KINASE THI20-RELATED"/>
    <property type="match status" value="1"/>
</dbReference>
<evidence type="ECO:0000313" key="4">
    <source>
        <dbReference type="EMBL" id="MFC3155927.1"/>
    </source>
</evidence>
<keyword evidence="4" id="KW-0418">Kinase</keyword>
<dbReference type="GO" id="GO:0008902">
    <property type="term" value="F:hydroxymethylpyrimidine kinase activity"/>
    <property type="evidence" value="ECO:0007669"/>
    <property type="project" value="UniProtKB-EC"/>
</dbReference>
<dbReference type="EC" id="2.7.1.49" evidence="2"/>
<comment type="pathway">
    <text evidence="1">Cofactor biosynthesis; thiamine diphosphate biosynthesis.</text>
</comment>
<dbReference type="InterPro" id="IPR004399">
    <property type="entry name" value="HMP/HMP-P_kinase_dom"/>
</dbReference>
<keyword evidence="5" id="KW-1185">Reference proteome</keyword>
<evidence type="ECO:0000256" key="2">
    <source>
        <dbReference type="ARBA" id="ARBA00012135"/>
    </source>
</evidence>
<dbReference type="EMBL" id="JBHRTL010000007">
    <property type="protein sequence ID" value="MFC3155927.1"/>
    <property type="molecule type" value="Genomic_DNA"/>
</dbReference>
<dbReference type="InterPro" id="IPR029056">
    <property type="entry name" value="Ribokinase-like"/>
</dbReference>
<sequence>MPDTPLKARVTPTALTIAGSDSGGGAGIQADLKTFAAHGVYGASAVSALTAQNTLGVQGVMPVSAEFLAAQVQSVLSDLPVAAIKTGMLADAAAIRAVVVALRDVSAPLVVDPVMVATSGDRLLPASAVSALRDTLLPLAHLLTPNLPEAAVLLGADVATDVDQMLLQAKSLLAFGPRAVLLKGGHLPSADAVDVYCDSRGCQLLRAPRVATHNTHGTGCTLAAAACARLALGDSAELAARHAKSYLYQALCHADKVAVGAGAGPVHHFFFHTAYEVSHE</sequence>
<dbReference type="NCBIfam" id="TIGR00097">
    <property type="entry name" value="HMP-P_kinase"/>
    <property type="match status" value="1"/>
</dbReference>
<dbReference type="CDD" id="cd01169">
    <property type="entry name" value="HMPP_kinase"/>
    <property type="match status" value="1"/>
</dbReference>
<dbReference type="Proteomes" id="UP001595548">
    <property type="component" value="Unassembled WGS sequence"/>
</dbReference>
<proteinExistence type="predicted"/>
<feature type="domain" description="Pyridoxamine kinase/Phosphomethylpyrimidine kinase" evidence="3">
    <location>
        <begin position="21"/>
        <end position="267"/>
    </location>
</feature>
<evidence type="ECO:0000259" key="3">
    <source>
        <dbReference type="Pfam" id="PF08543"/>
    </source>
</evidence>
<protein>
    <recommendedName>
        <fullName evidence="2">hydroxymethylpyrimidine kinase</fullName>
        <ecNumber evidence="2">2.7.1.49</ecNumber>
    </recommendedName>
</protein>
<comment type="caution">
    <text evidence="4">The sequence shown here is derived from an EMBL/GenBank/DDBJ whole genome shotgun (WGS) entry which is preliminary data.</text>
</comment>
<dbReference type="Pfam" id="PF08543">
    <property type="entry name" value="Phos_pyr_kin"/>
    <property type="match status" value="1"/>
</dbReference>
<keyword evidence="4" id="KW-0808">Transferase</keyword>
<dbReference type="RefSeq" id="WP_382416927.1">
    <property type="nucleotide sequence ID" value="NZ_AP031500.1"/>
</dbReference>
<reference evidence="5" key="1">
    <citation type="journal article" date="2019" name="Int. J. Syst. Evol. Microbiol.">
        <title>The Global Catalogue of Microorganisms (GCM) 10K type strain sequencing project: providing services to taxonomists for standard genome sequencing and annotation.</title>
        <authorList>
            <consortium name="The Broad Institute Genomics Platform"/>
            <consortium name="The Broad Institute Genome Sequencing Center for Infectious Disease"/>
            <person name="Wu L."/>
            <person name="Ma J."/>
        </authorList>
    </citation>
    <scope>NUCLEOTIDE SEQUENCE [LARGE SCALE GENOMIC DNA]</scope>
    <source>
        <strain evidence="5">KCTC 52141</strain>
    </source>
</reference>